<gene>
    <name evidence="2" type="ORF">SAMN04488029_1588</name>
</gene>
<name>A0A1W2G982_REIFA</name>
<dbReference type="OrthoDB" id="981776at2"/>
<protein>
    <submittedName>
        <fullName evidence="2">Uncharacterized protein</fullName>
    </submittedName>
</protein>
<evidence type="ECO:0000313" key="2">
    <source>
        <dbReference type="EMBL" id="SMD33250.1"/>
    </source>
</evidence>
<dbReference type="RefSeq" id="WP_084371896.1">
    <property type="nucleotide sequence ID" value="NZ_FWYF01000001.1"/>
</dbReference>
<feature type="transmembrane region" description="Helical" evidence="1">
    <location>
        <begin position="7"/>
        <end position="26"/>
    </location>
</feature>
<evidence type="ECO:0000313" key="3">
    <source>
        <dbReference type="Proteomes" id="UP000192472"/>
    </source>
</evidence>
<keyword evidence="1" id="KW-0472">Membrane</keyword>
<proteinExistence type="predicted"/>
<sequence>MSAEKKTTAISSILVILTSIAVLHLVNLIHNELTIDLAMEPVKHLSDARHLIVNGDYKHAIQELDDAMMKMRVIEQYTDSSSIAFMEQAVEDLELVEKEMRMDNLEEDDLNRAFFNALNSIAYACMTISENNLDKGEKYRAMQFMNATFAEMIASLKFVEDEHLKHKEEKVIAHVREIIDKMESTKYTFKFDYDMVNHELEELIEK</sequence>
<dbReference type="AlphaFoldDB" id="A0A1W2G982"/>
<keyword evidence="1" id="KW-0812">Transmembrane</keyword>
<keyword evidence="1" id="KW-1133">Transmembrane helix</keyword>
<dbReference type="EMBL" id="FWYF01000001">
    <property type="protein sequence ID" value="SMD33250.1"/>
    <property type="molecule type" value="Genomic_DNA"/>
</dbReference>
<evidence type="ECO:0000256" key="1">
    <source>
        <dbReference type="SAM" id="Phobius"/>
    </source>
</evidence>
<keyword evidence="3" id="KW-1185">Reference proteome</keyword>
<accession>A0A1W2G982</accession>
<organism evidence="2 3">
    <name type="scientific">Reichenbachiella faecimaris</name>
    <dbReference type="NCBI Taxonomy" id="692418"/>
    <lineage>
        <taxon>Bacteria</taxon>
        <taxon>Pseudomonadati</taxon>
        <taxon>Bacteroidota</taxon>
        <taxon>Cytophagia</taxon>
        <taxon>Cytophagales</taxon>
        <taxon>Reichenbachiellaceae</taxon>
        <taxon>Reichenbachiella</taxon>
    </lineage>
</organism>
<dbReference type="Proteomes" id="UP000192472">
    <property type="component" value="Unassembled WGS sequence"/>
</dbReference>
<reference evidence="2 3" key="1">
    <citation type="submission" date="2017-04" db="EMBL/GenBank/DDBJ databases">
        <authorList>
            <person name="Afonso C.L."/>
            <person name="Miller P.J."/>
            <person name="Scott M.A."/>
            <person name="Spackman E."/>
            <person name="Goraichik I."/>
            <person name="Dimitrov K.M."/>
            <person name="Suarez D.L."/>
            <person name="Swayne D.E."/>
        </authorList>
    </citation>
    <scope>NUCLEOTIDE SEQUENCE [LARGE SCALE GENOMIC DNA]</scope>
    <source>
        <strain evidence="2 3">DSM 26133</strain>
    </source>
</reference>
<dbReference type="STRING" id="692418.SAMN04488029_1588"/>